<keyword evidence="6" id="KW-0762">Sugar transport</keyword>
<organism evidence="6 7">
    <name type="scientific">Operophtera brumata</name>
    <name type="common">Winter moth</name>
    <name type="synonym">Phalaena brumata</name>
    <dbReference type="NCBI Taxonomy" id="104452"/>
    <lineage>
        <taxon>Eukaryota</taxon>
        <taxon>Metazoa</taxon>
        <taxon>Ecdysozoa</taxon>
        <taxon>Arthropoda</taxon>
        <taxon>Hexapoda</taxon>
        <taxon>Insecta</taxon>
        <taxon>Pterygota</taxon>
        <taxon>Neoptera</taxon>
        <taxon>Endopterygota</taxon>
        <taxon>Lepidoptera</taxon>
        <taxon>Glossata</taxon>
        <taxon>Ditrysia</taxon>
        <taxon>Geometroidea</taxon>
        <taxon>Geometridae</taxon>
        <taxon>Larentiinae</taxon>
        <taxon>Operophtera</taxon>
    </lineage>
</organism>
<dbReference type="Pfam" id="PF00083">
    <property type="entry name" value="Sugar_tr"/>
    <property type="match status" value="1"/>
</dbReference>
<comment type="subcellular location">
    <subcellularLocation>
        <location evidence="1">Membrane</location>
    </subcellularLocation>
</comment>
<dbReference type="GO" id="GO:0016020">
    <property type="term" value="C:membrane"/>
    <property type="evidence" value="ECO:0007669"/>
    <property type="project" value="UniProtKB-SubCell"/>
</dbReference>
<keyword evidence="7" id="KW-1185">Reference proteome</keyword>
<feature type="transmembrane region" description="Helical" evidence="5">
    <location>
        <begin position="12"/>
        <end position="38"/>
    </location>
</feature>
<evidence type="ECO:0000256" key="2">
    <source>
        <dbReference type="ARBA" id="ARBA00022692"/>
    </source>
</evidence>
<accession>A0A0L7L2S4</accession>
<reference evidence="6 7" key="1">
    <citation type="journal article" date="2015" name="Genome Biol. Evol.">
        <title>The genome of winter moth (Operophtera brumata) provides a genomic perspective on sexual dimorphism and phenology.</title>
        <authorList>
            <person name="Derks M.F."/>
            <person name="Smit S."/>
            <person name="Salis L."/>
            <person name="Schijlen E."/>
            <person name="Bossers A."/>
            <person name="Mateman C."/>
            <person name="Pijl A.S."/>
            <person name="de Ridder D."/>
            <person name="Groenen M.A."/>
            <person name="Visser M.E."/>
            <person name="Megens H.J."/>
        </authorList>
    </citation>
    <scope>NUCLEOTIDE SEQUENCE [LARGE SCALE GENOMIC DNA]</scope>
    <source>
        <strain evidence="6">WM2013NL</strain>
        <tissue evidence="6">Head and thorax</tissue>
    </source>
</reference>
<keyword evidence="2 5" id="KW-0812">Transmembrane</keyword>
<keyword evidence="6" id="KW-0813">Transport</keyword>
<sequence length="121" mass="13712">MYYHVPVHDRPTFKAFIITLVIKITQQFDGYLIVLIYAGFVFERASESITLKLSPNKQIMLIGLVQLVGSTMATAVVEKTGRKVLIRHVFKTVCFGFLILFLFDLVSVKDPVTESMIHCTT</sequence>
<evidence type="ECO:0000256" key="4">
    <source>
        <dbReference type="ARBA" id="ARBA00023136"/>
    </source>
</evidence>
<keyword evidence="4 5" id="KW-0472">Membrane</keyword>
<dbReference type="Proteomes" id="UP000037510">
    <property type="component" value="Unassembled WGS sequence"/>
</dbReference>
<dbReference type="InterPro" id="IPR005828">
    <property type="entry name" value="MFS_sugar_transport-like"/>
</dbReference>
<evidence type="ECO:0000256" key="5">
    <source>
        <dbReference type="SAM" id="Phobius"/>
    </source>
</evidence>
<dbReference type="EMBL" id="JTDY01003331">
    <property type="protein sequence ID" value="KOB69715.1"/>
    <property type="molecule type" value="Genomic_DNA"/>
</dbReference>
<feature type="transmembrane region" description="Helical" evidence="5">
    <location>
        <begin position="89"/>
        <end position="108"/>
    </location>
</feature>
<dbReference type="Gene3D" id="1.20.1250.20">
    <property type="entry name" value="MFS general substrate transporter like domains"/>
    <property type="match status" value="1"/>
</dbReference>
<keyword evidence="3 5" id="KW-1133">Transmembrane helix</keyword>
<evidence type="ECO:0000313" key="7">
    <source>
        <dbReference type="Proteomes" id="UP000037510"/>
    </source>
</evidence>
<evidence type="ECO:0000313" key="6">
    <source>
        <dbReference type="EMBL" id="KOB69715.1"/>
    </source>
</evidence>
<name>A0A0L7L2S4_OPEBR</name>
<dbReference type="AlphaFoldDB" id="A0A0L7L2S4"/>
<feature type="transmembrane region" description="Helical" evidence="5">
    <location>
        <begin position="58"/>
        <end position="77"/>
    </location>
</feature>
<evidence type="ECO:0000256" key="3">
    <source>
        <dbReference type="ARBA" id="ARBA00022989"/>
    </source>
</evidence>
<evidence type="ECO:0000256" key="1">
    <source>
        <dbReference type="ARBA" id="ARBA00004370"/>
    </source>
</evidence>
<proteinExistence type="predicted"/>
<protein>
    <submittedName>
        <fullName evidence="6">Sugar transporter</fullName>
    </submittedName>
</protein>
<dbReference type="InterPro" id="IPR036259">
    <property type="entry name" value="MFS_trans_sf"/>
</dbReference>
<gene>
    <name evidence="6" type="ORF">OBRU01_08206</name>
</gene>
<dbReference type="GO" id="GO:0022857">
    <property type="term" value="F:transmembrane transporter activity"/>
    <property type="evidence" value="ECO:0007669"/>
    <property type="project" value="InterPro"/>
</dbReference>
<comment type="caution">
    <text evidence="6">The sequence shown here is derived from an EMBL/GenBank/DDBJ whole genome shotgun (WGS) entry which is preliminary data.</text>
</comment>